<comment type="caution">
    <text evidence="2">The sequence shown here is derived from an EMBL/GenBank/DDBJ whole genome shotgun (WGS) entry which is preliminary data.</text>
</comment>
<evidence type="ECO:0000313" key="2">
    <source>
        <dbReference type="EMBL" id="EPC71484.1"/>
    </source>
</evidence>
<dbReference type="Proteomes" id="UP000014244">
    <property type="component" value="Unassembled WGS sequence"/>
</dbReference>
<protein>
    <submittedName>
        <fullName evidence="2">Uncharacterized protein</fullName>
    </submittedName>
</protein>
<reference evidence="2 3" key="1">
    <citation type="journal article" date="2013" name="PLoS ONE">
        <title>Lactobacillus paracasei comparative genomics: towards species pan-genome definition and exploitation of diversity.</title>
        <authorList>
            <person name="Smokvina T."/>
            <person name="Wels M."/>
            <person name="Polka J."/>
            <person name="Chervaux C."/>
            <person name="Brisse S."/>
            <person name="Boekhorst J."/>
            <person name="van Hylckama Vlieg J.E."/>
            <person name="Siezen R.J."/>
        </authorList>
    </citation>
    <scope>NUCLEOTIDE SEQUENCE [LARGE SCALE GENOMIC DNA]</scope>
    <source>
        <strain evidence="2 3">Lpp41</strain>
    </source>
</reference>
<feature type="chain" id="PRO_5032571895" evidence="1">
    <location>
        <begin position="25"/>
        <end position="96"/>
    </location>
</feature>
<evidence type="ECO:0000256" key="1">
    <source>
        <dbReference type="SAM" id="SignalP"/>
    </source>
</evidence>
<gene>
    <name evidence="2" type="ORF">Lpp41_11678</name>
</gene>
<proteinExistence type="predicted"/>
<dbReference type="AlphaFoldDB" id="A0A829H5E8"/>
<keyword evidence="1" id="KW-0732">Signal</keyword>
<evidence type="ECO:0000313" key="3">
    <source>
        <dbReference type="Proteomes" id="UP000014244"/>
    </source>
</evidence>
<feature type="signal peptide" evidence="1">
    <location>
        <begin position="1"/>
        <end position="24"/>
    </location>
</feature>
<organism evidence="2 3">
    <name type="scientific">Lacticaseibacillus paracasei subsp. paracasei Lpp41</name>
    <dbReference type="NCBI Taxonomy" id="1256208"/>
    <lineage>
        <taxon>Bacteria</taxon>
        <taxon>Bacillati</taxon>
        <taxon>Bacillota</taxon>
        <taxon>Bacilli</taxon>
        <taxon>Lactobacillales</taxon>
        <taxon>Lactobacillaceae</taxon>
        <taxon>Lacticaseibacillus</taxon>
    </lineage>
</organism>
<dbReference type="EMBL" id="ANKE01000562">
    <property type="protein sequence ID" value="EPC71484.1"/>
    <property type="molecule type" value="Genomic_DNA"/>
</dbReference>
<name>A0A829H5E8_LACPA</name>
<sequence>MKKMILLTVLLLGFACNPFSQVDAAEAGMAIPQALKLAFTNHRHPLVLTVRLKKQGQGKLMTRKTGLMRKQRMQINLASCHGLVQRKLGFAAWPAC</sequence>
<dbReference type="PROSITE" id="PS51257">
    <property type="entry name" value="PROKAR_LIPOPROTEIN"/>
    <property type="match status" value="1"/>
</dbReference>
<accession>A0A829H5E8</accession>